<dbReference type="CDD" id="cd03255">
    <property type="entry name" value="ABC_MJ0796_LolCDE_FtsE"/>
    <property type="match status" value="1"/>
</dbReference>
<dbReference type="GO" id="GO:0005886">
    <property type="term" value="C:plasma membrane"/>
    <property type="evidence" value="ECO:0007669"/>
    <property type="project" value="TreeGrafter"/>
</dbReference>
<name>A0A345XT95_9ACTN</name>
<dbReference type="EMBL" id="CP031320">
    <property type="protein sequence ID" value="AXK34861.1"/>
    <property type="molecule type" value="Genomic_DNA"/>
</dbReference>
<dbReference type="GO" id="GO:0022857">
    <property type="term" value="F:transmembrane transporter activity"/>
    <property type="evidence" value="ECO:0007669"/>
    <property type="project" value="TreeGrafter"/>
</dbReference>
<evidence type="ECO:0000256" key="2">
    <source>
        <dbReference type="ARBA" id="ARBA00022741"/>
    </source>
</evidence>
<dbReference type="GO" id="GO:0005524">
    <property type="term" value="F:ATP binding"/>
    <property type="evidence" value="ECO:0007669"/>
    <property type="project" value="UniProtKB-KW"/>
</dbReference>
<evidence type="ECO:0000259" key="4">
    <source>
        <dbReference type="PROSITE" id="PS50893"/>
    </source>
</evidence>
<dbReference type="PANTHER" id="PTHR24220:SF86">
    <property type="entry name" value="ABC TRANSPORTER ABCH.1"/>
    <property type="match status" value="1"/>
</dbReference>
<evidence type="ECO:0000313" key="5">
    <source>
        <dbReference type="EMBL" id="AXK34861.1"/>
    </source>
</evidence>
<keyword evidence="2" id="KW-0547">Nucleotide-binding</keyword>
<dbReference type="InterPro" id="IPR027417">
    <property type="entry name" value="P-loop_NTPase"/>
</dbReference>
<sequence length="242" mass="25682">MAALRLDGVVHDYLRGRQPVRALNGVSLTIGGGQCVSVLGPSGSGKSTMLHVMGALDIPSEGRVFIDDTDLAALDDDALSDLRRRRVGFIFQFFNLLPALTAWENVAVPRLLDGVKPGSVREEAMALLERVGLADRAEHRPGELSGGQMQRVAIARSLIMDPGIVLADEPTGNLDSRTGDELLDLLASLAHDGSERSVVMVTHSMDAALRSDRAVLLTDGEVAGDGVPGDVVAKFIGEGRRP</sequence>
<dbReference type="PROSITE" id="PS50893">
    <property type="entry name" value="ABC_TRANSPORTER_2"/>
    <property type="match status" value="1"/>
</dbReference>
<evidence type="ECO:0000256" key="1">
    <source>
        <dbReference type="ARBA" id="ARBA00022448"/>
    </source>
</evidence>
<dbReference type="FunFam" id="3.40.50.300:FF:000032">
    <property type="entry name" value="Export ABC transporter ATP-binding protein"/>
    <property type="match status" value="1"/>
</dbReference>
<dbReference type="InterPro" id="IPR017911">
    <property type="entry name" value="MacB-like_ATP-bd"/>
</dbReference>
<dbReference type="InterPro" id="IPR015854">
    <property type="entry name" value="ABC_transpr_LolD-like"/>
</dbReference>
<dbReference type="RefSeq" id="WP_208880614.1">
    <property type="nucleotide sequence ID" value="NZ_CP031320.1"/>
</dbReference>
<protein>
    <submittedName>
        <fullName evidence="5">ABC transporter ATP-binding protein</fullName>
    </submittedName>
</protein>
<proteinExistence type="predicted"/>
<dbReference type="GO" id="GO:0098796">
    <property type="term" value="C:membrane protein complex"/>
    <property type="evidence" value="ECO:0007669"/>
    <property type="project" value="UniProtKB-ARBA"/>
</dbReference>
<evidence type="ECO:0000313" key="6">
    <source>
        <dbReference type="Proteomes" id="UP000254425"/>
    </source>
</evidence>
<dbReference type="Proteomes" id="UP000254425">
    <property type="component" value="Chromosome"/>
</dbReference>
<dbReference type="InterPro" id="IPR017871">
    <property type="entry name" value="ABC_transporter-like_CS"/>
</dbReference>
<dbReference type="KEGG" id="sarm:DVA86_21645"/>
<dbReference type="InterPro" id="IPR003439">
    <property type="entry name" value="ABC_transporter-like_ATP-bd"/>
</dbReference>
<dbReference type="Pfam" id="PF00005">
    <property type="entry name" value="ABC_tran"/>
    <property type="match status" value="1"/>
</dbReference>
<feature type="domain" description="ABC transporter" evidence="4">
    <location>
        <begin position="4"/>
        <end position="236"/>
    </location>
</feature>
<dbReference type="SUPFAM" id="SSF52540">
    <property type="entry name" value="P-loop containing nucleoside triphosphate hydrolases"/>
    <property type="match status" value="1"/>
</dbReference>
<organism evidence="5 6">
    <name type="scientific">Streptomyces armeniacus</name>
    <dbReference type="NCBI Taxonomy" id="83291"/>
    <lineage>
        <taxon>Bacteria</taxon>
        <taxon>Bacillati</taxon>
        <taxon>Actinomycetota</taxon>
        <taxon>Actinomycetes</taxon>
        <taxon>Kitasatosporales</taxon>
        <taxon>Streptomycetaceae</taxon>
        <taxon>Streptomyces</taxon>
    </lineage>
</organism>
<keyword evidence="3 5" id="KW-0067">ATP-binding</keyword>
<evidence type="ECO:0000256" key="3">
    <source>
        <dbReference type="ARBA" id="ARBA00022840"/>
    </source>
</evidence>
<keyword evidence="1" id="KW-0813">Transport</keyword>
<dbReference type="PROSITE" id="PS00211">
    <property type="entry name" value="ABC_TRANSPORTER_1"/>
    <property type="match status" value="1"/>
</dbReference>
<gene>
    <name evidence="5" type="ORF">DVA86_21645</name>
</gene>
<accession>A0A345XT95</accession>
<keyword evidence="6" id="KW-1185">Reference proteome</keyword>
<reference evidence="5 6" key="1">
    <citation type="submission" date="2018-07" db="EMBL/GenBank/DDBJ databases">
        <title>Draft genome of the type strain Streptomyces armeniacus ATCC 15676.</title>
        <authorList>
            <person name="Labana P."/>
            <person name="Gosse J.T."/>
            <person name="Boddy C.N."/>
        </authorList>
    </citation>
    <scope>NUCLEOTIDE SEQUENCE [LARGE SCALE GENOMIC DNA]</scope>
    <source>
        <strain evidence="5 6">ATCC 15676</strain>
    </source>
</reference>
<dbReference type="SMART" id="SM00382">
    <property type="entry name" value="AAA"/>
    <property type="match status" value="1"/>
</dbReference>
<dbReference type="PANTHER" id="PTHR24220">
    <property type="entry name" value="IMPORT ATP-BINDING PROTEIN"/>
    <property type="match status" value="1"/>
</dbReference>
<dbReference type="AlphaFoldDB" id="A0A345XT95"/>
<dbReference type="GO" id="GO:0016887">
    <property type="term" value="F:ATP hydrolysis activity"/>
    <property type="evidence" value="ECO:0007669"/>
    <property type="project" value="InterPro"/>
</dbReference>
<dbReference type="Gene3D" id="3.40.50.300">
    <property type="entry name" value="P-loop containing nucleotide triphosphate hydrolases"/>
    <property type="match status" value="1"/>
</dbReference>
<dbReference type="InterPro" id="IPR003593">
    <property type="entry name" value="AAA+_ATPase"/>
</dbReference>